<evidence type="ECO:0000313" key="1">
    <source>
        <dbReference type="EMBL" id="MCV3272661.1"/>
    </source>
</evidence>
<name>A0ABT3BGF1_9RHOB</name>
<dbReference type="InterPro" id="IPR021295">
    <property type="entry name" value="DUF2867"/>
</dbReference>
<comment type="caution">
    <text evidence="1">The sequence shown here is derived from an EMBL/GenBank/DDBJ whole genome shotgun (WGS) entry which is preliminary data.</text>
</comment>
<dbReference type="RefSeq" id="WP_263844977.1">
    <property type="nucleotide sequence ID" value="NZ_JALIEB010000009.1"/>
</dbReference>
<protein>
    <submittedName>
        <fullName evidence="1">DUF2867 domain-containing protein</fullName>
    </submittedName>
</protein>
<dbReference type="Pfam" id="PF11066">
    <property type="entry name" value="DUF2867"/>
    <property type="match status" value="1"/>
</dbReference>
<sequence length="158" mass="17014">MPATVIKTDLPAQSRLHGYMRPGDFLDCYRVQSTLPAPDAAQIIVAFPQWAKALVALRGVLVAPFGLRNDAPGESNKLGPFPVEHTSDTEVIAGFNDKHLDFRVSVYRADGQVSLATWVHPHNIGGRAYLTAILPFHILIARNALARVAGADHLAGAA</sequence>
<organism evidence="1 2">
    <name type="scientific">Roseobacter sinensis</name>
    <dbReference type="NCBI Taxonomy" id="2931391"/>
    <lineage>
        <taxon>Bacteria</taxon>
        <taxon>Pseudomonadati</taxon>
        <taxon>Pseudomonadota</taxon>
        <taxon>Alphaproteobacteria</taxon>
        <taxon>Rhodobacterales</taxon>
        <taxon>Roseobacteraceae</taxon>
        <taxon>Roseobacter</taxon>
    </lineage>
</organism>
<dbReference type="Proteomes" id="UP001208690">
    <property type="component" value="Unassembled WGS sequence"/>
</dbReference>
<gene>
    <name evidence="1" type="ORF">MUB52_14585</name>
</gene>
<keyword evidence="2" id="KW-1185">Reference proteome</keyword>
<dbReference type="EMBL" id="JALIEB010000009">
    <property type="protein sequence ID" value="MCV3272661.1"/>
    <property type="molecule type" value="Genomic_DNA"/>
</dbReference>
<accession>A0ABT3BGF1</accession>
<proteinExistence type="predicted"/>
<evidence type="ECO:0000313" key="2">
    <source>
        <dbReference type="Proteomes" id="UP001208690"/>
    </source>
</evidence>
<reference evidence="1 2" key="1">
    <citation type="submission" date="2022-04" db="EMBL/GenBank/DDBJ databases">
        <title>Roseobacter sp. WL0113 is a bacterium isolated from neritic sediment.</title>
        <authorList>
            <person name="Wang L."/>
            <person name="He W."/>
            <person name="Zhang D.-F."/>
        </authorList>
    </citation>
    <scope>NUCLEOTIDE SEQUENCE [LARGE SCALE GENOMIC DNA]</scope>
    <source>
        <strain evidence="1 2">WL0113</strain>
    </source>
</reference>